<dbReference type="Gene3D" id="2.60.120.430">
    <property type="entry name" value="Galactose-binding lectin"/>
    <property type="match status" value="1"/>
</dbReference>
<reference evidence="11" key="1">
    <citation type="journal article" date="2017" name="Nat. Commun.">
        <title>The asparagus genome sheds light on the origin and evolution of a young Y chromosome.</title>
        <authorList>
            <person name="Harkess A."/>
            <person name="Zhou J."/>
            <person name="Xu C."/>
            <person name="Bowers J.E."/>
            <person name="Van der Hulst R."/>
            <person name="Ayyampalayam S."/>
            <person name="Mercati F."/>
            <person name="Riccardi P."/>
            <person name="McKain M.R."/>
            <person name="Kakrana A."/>
            <person name="Tang H."/>
            <person name="Ray J."/>
            <person name="Groenendijk J."/>
            <person name="Arikit S."/>
            <person name="Mathioni S.M."/>
            <person name="Nakano M."/>
            <person name="Shan H."/>
            <person name="Telgmann-Rauber A."/>
            <person name="Kanno A."/>
            <person name="Yue Z."/>
            <person name="Chen H."/>
            <person name="Li W."/>
            <person name="Chen Y."/>
            <person name="Xu X."/>
            <person name="Zhang Y."/>
            <person name="Luo S."/>
            <person name="Chen H."/>
            <person name="Gao J."/>
            <person name="Mao Z."/>
            <person name="Pires J.C."/>
            <person name="Luo M."/>
            <person name="Kudrna D."/>
            <person name="Wing R.A."/>
            <person name="Meyers B.C."/>
            <person name="Yi K."/>
            <person name="Kong H."/>
            <person name="Lavrijsen P."/>
            <person name="Sunseri F."/>
            <person name="Falavigna A."/>
            <person name="Ye Y."/>
            <person name="Leebens-Mack J.H."/>
            <person name="Chen G."/>
        </authorList>
    </citation>
    <scope>NUCLEOTIDE SEQUENCE [LARGE SCALE GENOMIC DNA]</scope>
    <source>
        <strain evidence="11">cv. DH0086</strain>
    </source>
</reference>
<evidence type="ECO:0000256" key="1">
    <source>
        <dbReference type="ARBA" id="ARBA00004167"/>
    </source>
</evidence>
<dbReference type="InterPro" id="IPR032675">
    <property type="entry name" value="LRR_dom_sf"/>
</dbReference>
<dbReference type="GO" id="GO:0016020">
    <property type="term" value="C:membrane"/>
    <property type="evidence" value="ECO:0007669"/>
    <property type="project" value="UniProtKB-SubCell"/>
</dbReference>
<dbReference type="InterPro" id="IPR013210">
    <property type="entry name" value="LRR_N_plant-typ"/>
</dbReference>
<evidence type="ECO:0000313" key="10">
    <source>
        <dbReference type="EMBL" id="ONK55411.1"/>
    </source>
</evidence>
<keyword evidence="3" id="KW-0812">Transmembrane</keyword>
<dbReference type="Pfam" id="PF08263">
    <property type="entry name" value="LRRNT_2"/>
    <property type="match status" value="1"/>
</dbReference>
<dbReference type="EMBL" id="KV863481">
    <property type="protein sequence ID" value="ONK55411.1"/>
    <property type="molecule type" value="Genomic_DNA"/>
</dbReference>
<sequence length="291" mass="32045">MPLNDPKRLTVDCAFNITSTDIWNMPPAKALSKGFTESKGKELIINWPAMNLPASSYYVALYFQDNRNPSPYSWRVFDVKVNNQTFYSGLNASTKGVMVYGKQWPLSGQTEIRLTPAANMDKGPLINAGEIYQIVTIGPRTHPKEAISMTRLAREFQNPPSDWSGDPCLPQGYSWTGVTCAVLNVNYYKIVSLNLTNLGISGTLSQSIGRLTSIESIDVSNNKLSGPIPDAFKSLAGLVSLRLENNGFKGPIPPSLADLPKLKELHLQNNQLEGQVPDAVRNKPGIDIRSY</sequence>
<dbReference type="OMA" id="NAGEIYM"/>
<evidence type="ECO:0000313" key="11">
    <source>
        <dbReference type="Proteomes" id="UP000243459"/>
    </source>
</evidence>
<keyword evidence="7" id="KW-0472">Membrane</keyword>
<dbReference type="FunFam" id="3.80.10.10:FF:000129">
    <property type="entry name" value="Leucine-rich repeat receptor-like kinase"/>
    <property type="match status" value="1"/>
</dbReference>
<accession>A0A1R3L719</accession>
<proteinExistence type="predicted"/>
<evidence type="ECO:0000259" key="8">
    <source>
        <dbReference type="Pfam" id="PF08263"/>
    </source>
</evidence>
<keyword evidence="4" id="KW-0732">Signal</keyword>
<dbReference type="AlphaFoldDB" id="A0A1R3L719"/>
<dbReference type="InterPro" id="IPR001611">
    <property type="entry name" value="Leu-rich_rpt"/>
</dbReference>
<feature type="domain" description="Malectin-like" evidence="9">
    <location>
        <begin position="16"/>
        <end position="134"/>
    </location>
</feature>
<dbReference type="Gramene" id="ONK55411">
    <property type="protein sequence ID" value="ONK55411"/>
    <property type="gene ID" value="A4U43_UnF3690"/>
</dbReference>
<keyword evidence="6" id="KW-1133">Transmembrane helix</keyword>
<dbReference type="PANTHER" id="PTHR45631">
    <property type="entry name" value="OS07G0107800 PROTEIN-RELATED"/>
    <property type="match status" value="1"/>
</dbReference>
<dbReference type="Proteomes" id="UP000243459">
    <property type="component" value="Unassembled WGS sequence"/>
</dbReference>
<keyword evidence="5" id="KW-0677">Repeat</keyword>
<evidence type="ECO:0000256" key="4">
    <source>
        <dbReference type="ARBA" id="ARBA00022729"/>
    </source>
</evidence>
<name>A0A1R3L719_ASPOF</name>
<evidence type="ECO:0008006" key="12">
    <source>
        <dbReference type="Google" id="ProtNLM"/>
    </source>
</evidence>
<evidence type="ECO:0000259" key="9">
    <source>
        <dbReference type="Pfam" id="PF12819"/>
    </source>
</evidence>
<feature type="domain" description="Leucine-rich repeat-containing N-terminal plant-type" evidence="8">
    <location>
        <begin position="158"/>
        <end position="180"/>
    </location>
</feature>
<gene>
    <name evidence="10" type="ORF">A4U43_UnF3690</name>
</gene>
<dbReference type="Pfam" id="PF00560">
    <property type="entry name" value="LRR_1"/>
    <property type="match status" value="3"/>
</dbReference>
<evidence type="ECO:0000256" key="7">
    <source>
        <dbReference type="ARBA" id="ARBA00023136"/>
    </source>
</evidence>
<dbReference type="InterPro" id="IPR024788">
    <property type="entry name" value="Malectin-like_Carb-bd_dom"/>
</dbReference>
<evidence type="ECO:0000256" key="2">
    <source>
        <dbReference type="ARBA" id="ARBA00022614"/>
    </source>
</evidence>
<protein>
    <recommendedName>
        <fullName evidence="12">Malectin-like domain-containing protein</fullName>
    </recommendedName>
</protein>
<dbReference type="Pfam" id="PF12819">
    <property type="entry name" value="Malectin_like"/>
    <property type="match status" value="1"/>
</dbReference>
<evidence type="ECO:0000256" key="3">
    <source>
        <dbReference type="ARBA" id="ARBA00022692"/>
    </source>
</evidence>
<comment type="subcellular location">
    <subcellularLocation>
        <location evidence="1">Membrane</location>
        <topology evidence="1">Single-pass membrane protein</topology>
    </subcellularLocation>
</comment>
<evidence type="ECO:0000256" key="6">
    <source>
        <dbReference type="ARBA" id="ARBA00022989"/>
    </source>
</evidence>
<organism evidence="10 11">
    <name type="scientific">Asparagus officinalis</name>
    <name type="common">Garden asparagus</name>
    <dbReference type="NCBI Taxonomy" id="4686"/>
    <lineage>
        <taxon>Eukaryota</taxon>
        <taxon>Viridiplantae</taxon>
        <taxon>Streptophyta</taxon>
        <taxon>Embryophyta</taxon>
        <taxon>Tracheophyta</taxon>
        <taxon>Spermatophyta</taxon>
        <taxon>Magnoliopsida</taxon>
        <taxon>Liliopsida</taxon>
        <taxon>Asparagales</taxon>
        <taxon>Asparagaceae</taxon>
        <taxon>Asparagoideae</taxon>
        <taxon>Asparagus</taxon>
    </lineage>
</organism>
<evidence type="ECO:0000256" key="5">
    <source>
        <dbReference type="ARBA" id="ARBA00022737"/>
    </source>
</evidence>
<dbReference type="PANTHER" id="PTHR45631:SF45">
    <property type="entry name" value="LEUCINE-RICH REPEAT (LRR) FAMILY PROTEIN"/>
    <property type="match status" value="1"/>
</dbReference>
<keyword evidence="11" id="KW-1185">Reference proteome</keyword>
<keyword evidence="2" id="KW-0433">Leucine-rich repeat</keyword>
<dbReference type="Gene3D" id="3.80.10.10">
    <property type="entry name" value="Ribonuclease Inhibitor"/>
    <property type="match status" value="1"/>
</dbReference>
<dbReference type="SUPFAM" id="SSF52058">
    <property type="entry name" value="L domain-like"/>
    <property type="match status" value="1"/>
</dbReference>